<evidence type="ECO:0000256" key="1">
    <source>
        <dbReference type="SAM" id="SignalP"/>
    </source>
</evidence>
<dbReference type="PATRIC" id="fig|1244869.3.peg.994"/>
<dbReference type="OrthoDB" id="8363647at2"/>
<reference evidence="3 4" key="1">
    <citation type="journal article" date="2014" name="Genome Announc.">
        <title>Draft Genome Sequence of Magnetospirillum sp. Strain SO-1, a Freshwater Magnetotactic Bacterium Isolated from the Ol'khovka River, Russia.</title>
        <authorList>
            <person name="Grouzdev D.S."/>
            <person name="Dziuba M.V."/>
            <person name="Sukhacheva M.S."/>
            <person name="Mardanov A.V."/>
            <person name="Beletskiy A.V."/>
            <person name="Kuznetsov B.B."/>
            <person name="Skryabin K.G."/>
        </authorList>
    </citation>
    <scope>NUCLEOTIDE SEQUENCE [LARGE SCALE GENOMIC DNA]</scope>
    <source>
        <strain evidence="3 4">SO-1</strain>
    </source>
</reference>
<dbReference type="EMBL" id="AONQ01000009">
    <property type="protein sequence ID" value="EME71081.1"/>
    <property type="molecule type" value="Genomic_DNA"/>
</dbReference>
<sequence length="119" mass="11982">MMKSFFAATLALGLLLGNPAARAAGAIAVDDADATKASEVGYGVGTGSTREEAGIDAVRECKKAGNSSCKVAVRYDTCGAYATSKDYTGVGWGSTEGEAKSNALEACGKGCRVAVSDCQ</sequence>
<keyword evidence="4" id="KW-1185">Reference proteome</keyword>
<dbReference type="RefSeq" id="WP_008614982.1">
    <property type="nucleotide sequence ID" value="NZ_AONQ01000009.1"/>
</dbReference>
<dbReference type="Proteomes" id="UP000011744">
    <property type="component" value="Unassembled WGS sequence"/>
</dbReference>
<keyword evidence="1" id="KW-0732">Signal</keyword>
<dbReference type="InterPro" id="IPR025240">
    <property type="entry name" value="DUF4189"/>
</dbReference>
<accession>M2YDQ2</accession>
<proteinExistence type="predicted"/>
<feature type="chain" id="PRO_5004030123" description="DUF4189 domain-containing protein" evidence="1">
    <location>
        <begin position="24"/>
        <end position="119"/>
    </location>
</feature>
<dbReference type="STRING" id="1244869.H261_04947"/>
<dbReference type="AlphaFoldDB" id="M2YDQ2"/>
<protein>
    <recommendedName>
        <fullName evidence="2">DUF4189 domain-containing protein</fullName>
    </recommendedName>
</protein>
<feature type="signal peptide" evidence="1">
    <location>
        <begin position="1"/>
        <end position="23"/>
    </location>
</feature>
<evidence type="ECO:0000313" key="3">
    <source>
        <dbReference type="EMBL" id="EME71081.1"/>
    </source>
</evidence>
<dbReference type="Pfam" id="PF13827">
    <property type="entry name" value="DUF4189"/>
    <property type="match status" value="1"/>
</dbReference>
<evidence type="ECO:0000313" key="4">
    <source>
        <dbReference type="Proteomes" id="UP000011744"/>
    </source>
</evidence>
<feature type="domain" description="DUF4189" evidence="2">
    <location>
        <begin position="25"/>
        <end position="118"/>
    </location>
</feature>
<name>M2YDQ2_9PROT</name>
<organism evidence="3 4">
    <name type="scientific">Paramagnetospirillum caucaseum</name>
    <dbReference type="NCBI Taxonomy" id="1244869"/>
    <lineage>
        <taxon>Bacteria</taxon>
        <taxon>Pseudomonadati</taxon>
        <taxon>Pseudomonadota</taxon>
        <taxon>Alphaproteobacteria</taxon>
        <taxon>Rhodospirillales</taxon>
        <taxon>Magnetospirillaceae</taxon>
        <taxon>Paramagnetospirillum</taxon>
    </lineage>
</organism>
<gene>
    <name evidence="3" type="ORF">H261_04947</name>
</gene>
<dbReference type="eggNOG" id="ENOG502ZD68">
    <property type="taxonomic scope" value="Bacteria"/>
</dbReference>
<comment type="caution">
    <text evidence="3">The sequence shown here is derived from an EMBL/GenBank/DDBJ whole genome shotgun (WGS) entry which is preliminary data.</text>
</comment>
<evidence type="ECO:0000259" key="2">
    <source>
        <dbReference type="Pfam" id="PF13827"/>
    </source>
</evidence>